<dbReference type="Proteomes" id="UP001597374">
    <property type="component" value="Unassembled WGS sequence"/>
</dbReference>
<protein>
    <submittedName>
        <fullName evidence="1">Uncharacterized protein</fullName>
    </submittedName>
</protein>
<proteinExistence type="predicted"/>
<organism evidence="1 2">
    <name type="scientific">Pontibacter ruber</name>
    <dbReference type="NCBI Taxonomy" id="1343895"/>
    <lineage>
        <taxon>Bacteria</taxon>
        <taxon>Pseudomonadati</taxon>
        <taxon>Bacteroidota</taxon>
        <taxon>Cytophagia</taxon>
        <taxon>Cytophagales</taxon>
        <taxon>Hymenobacteraceae</taxon>
        <taxon>Pontibacter</taxon>
    </lineage>
</organism>
<accession>A0ABW5D0R9</accession>
<keyword evidence="2" id="KW-1185">Reference proteome</keyword>
<name>A0ABW5D0R9_9BACT</name>
<reference evidence="2" key="1">
    <citation type="journal article" date="2019" name="Int. J. Syst. Evol. Microbiol.">
        <title>The Global Catalogue of Microorganisms (GCM) 10K type strain sequencing project: providing services to taxonomists for standard genome sequencing and annotation.</title>
        <authorList>
            <consortium name="The Broad Institute Genomics Platform"/>
            <consortium name="The Broad Institute Genome Sequencing Center for Infectious Disease"/>
            <person name="Wu L."/>
            <person name="Ma J."/>
        </authorList>
    </citation>
    <scope>NUCLEOTIDE SEQUENCE [LARGE SCALE GENOMIC DNA]</scope>
    <source>
        <strain evidence="2">CGMCC 4.1782</strain>
    </source>
</reference>
<dbReference type="RefSeq" id="WP_250430096.1">
    <property type="nucleotide sequence ID" value="NZ_JALPRR010000003.1"/>
</dbReference>
<evidence type="ECO:0000313" key="2">
    <source>
        <dbReference type="Proteomes" id="UP001597374"/>
    </source>
</evidence>
<dbReference type="EMBL" id="JBHUIM010000002">
    <property type="protein sequence ID" value="MFD2247160.1"/>
    <property type="molecule type" value="Genomic_DNA"/>
</dbReference>
<comment type="caution">
    <text evidence="1">The sequence shown here is derived from an EMBL/GenBank/DDBJ whole genome shotgun (WGS) entry which is preliminary data.</text>
</comment>
<sequence length="152" mass="17413">MQDQPIRDKQSIQQLYNAILPALAQHVHQNLAAVIPLFDNFNLERMVDTWTKDPAADSAVEISIENGNVQQLGLRIRLEGFQKAGAETFDITKDLVFKLDRSSYTVGPGKGDSWPEKEYFSRWDKAEYETLAERWSEELIDDITQRLENLAS</sequence>
<evidence type="ECO:0000313" key="1">
    <source>
        <dbReference type="EMBL" id="MFD2247160.1"/>
    </source>
</evidence>
<gene>
    <name evidence="1" type="ORF">ACFSKP_12895</name>
</gene>